<dbReference type="InterPro" id="IPR011990">
    <property type="entry name" value="TPR-like_helical_dom_sf"/>
</dbReference>
<name>A0A450SW18_9GAMM</name>
<dbReference type="EMBL" id="CAADEZ010000208">
    <property type="protein sequence ID" value="VFJ58075.1"/>
    <property type="molecule type" value="Genomic_DNA"/>
</dbReference>
<organism evidence="1">
    <name type="scientific">Candidatus Kentrum sp. FM</name>
    <dbReference type="NCBI Taxonomy" id="2126340"/>
    <lineage>
        <taxon>Bacteria</taxon>
        <taxon>Pseudomonadati</taxon>
        <taxon>Pseudomonadota</taxon>
        <taxon>Gammaproteobacteria</taxon>
        <taxon>Candidatus Kentrum</taxon>
    </lineage>
</organism>
<gene>
    <name evidence="1" type="ORF">BECKFM1743A_GA0114220_102082</name>
    <name evidence="3" type="ORF">BECKFM1743B_GA0114221_102942</name>
    <name evidence="2" type="ORF">BECKFM1743C_GA0114222_102762</name>
</gene>
<evidence type="ECO:0000313" key="3">
    <source>
        <dbReference type="EMBL" id="VFK13792.1"/>
    </source>
</evidence>
<accession>A0A450SW18</accession>
<proteinExistence type="predicted"/>
<dbReference type="EMBL" id="CAADFA010000276">
    <property type="protein sequence ID" value="VFJ60575.1"/>
    <property type="molecule type" value="Genomic_DNA"/>
</dbReference>
<dbReference type="SUPFAM" id="SSF48452">
    <property type="entry name" value="TPR-like"/>
    <property type="match status" value="1"/>
</dbReference>
<sequence length="516" mass="56621">MREFFAAAVERESPEAWRAGHQRLFEYLTTTTTPHRPDTLEGLEPLYQAVAHGCKAGLHEKALDDVYVDRILRGTGYDGFYSTRKLGAFGAGLGAVANFFMDAAWREPSPNLSPSTQAWLLNEAAFLLRALGRLLEALAPMRMGMEMAVEQEDWRNAAIYANHLSQLELTLGWISQAVDDGEQSVTFADKSGNALERMARRIAYADRLHQAGDREQVRALFQAAEEIQAKDQSEYLRLYSLQDFRYCELLLAEAEQAAWWTWMKRAIAGNGWAVGWTSAPGTQPPTGAAVDAPSRSYPPYGPGIVPGTPNAAGQEFDELIAECDRVTARATQLFEWRKLPQWNPAADSILHIALDHLTLARARLYRGLLAGDLVTGAPRPPAPAQGVARDAIKVHLTAAVAGLRKSGHSDHLPRGLLTRAWYRAVIRDPAGARADLDEAWEIATGGSMALFQADILLTRARLFGVGAVTGDEEGRAAEGYPWASVAADLTAARRLIEKHGYHRRDRELADAEGGLG</sequence>
<protein>
    <submittedName>
        <fullName evidence="1">Uncharacterized protein</fullName>
    </submittedName>
</protein>
<reference evidence="1" key="1">
    <citation type="submission" date="2019-02" db="EMBL/GenBank/DDBJ databases">
        <authorList>
            <person name="Gruber-Vodicka R. H."/>
            <person name="Seah K. B. B."/>
        </authorList>
    </citation>
    <scope>NUCLEOTIDE SEQUENCE</scope>
    <source>
        <strain evidence="1">BECK_BZ163</strain>
        <strain evidence="3">BECK_BZ164</strain>
        <strain evidence="2">BECK_BZ165</strain>
    </source>
</reference>
<evidence type="ECO:0000313" key="1">
    <source>
        <dbReference type="EMBL" id="VFJ58075.1"/>
    </source>
</evidence>
<dbReference type="AlphaFoldDB" id="A0A450SW18"/>
<evidence type="ECO:0000313" key="2">
    <source>
        <dbReference type="EMBL" id="VFJ60575.1"/>
    </source>
</evidence>
<dbReference type="EMBL" id="CAADFL010000294">
    <property type="protein sequence ID" value="VFK13792.1"/>
    <property type="molecule type" value="Genomic_DNA"/>
</dbReference>